<evidence type="ECO:0000259" key="6">
    <source>
        <dbReference type="PROSITE" id="PS51751"/>
    </source>
</evidence>
<dbReference type="Proteomes" id="UP001501570">
    <property type="component" value="Unassembled WGS sequence"/>
</dbReference>
<keyword evidence="2 5" id="KW-0812">Transmembrane</keyword>
<dbReference type="RefSeq" id="WP_345632761.1">
    <property type="nucleotide sequence ID" value="NZ_BAABJQ010000014.1"/>
</dbReference>
<evidence type="ECO:0000256" key="1">
    <source>
        <dbReference type="ARBA" id="ARBA00004141"/>
    </source>
</evidence>
<feature type="transmembrane region" description="Helical" evidence="5">
    <location>
        <begin position="141"/>
        <end position="159"/>
    </location>
</feature>
<dbReference type="InterPro" id="IPR051987">
    <property type="entry name" value="Sigma-2_receptor-like"/>
</dbReference>
<feature type="transmembrane region" description="Helical" evidence="5">
    <location>
        <begin position="18"/>
        <end position="37"/>
    </location>
</feature>
<dbReference type="PANTHER" id="PTHR31204:SF1">
    <property type="entry name" value="SIGMA INTRACELLULAR RECEPTOR 2"/>
    <property type="match status" value="1"/>
</dbReference>
<dbReference type="PANTHER" id="PTHR31204">
    <property type="entry name" value="SIGMA INTRACELLULAR RECEPTOR 2"/>
    <property type="match status" value="1"/>
</dbReference>
<proteinExistence type="predicted"/>
<dbReference type="Pfam" id="PF05241">
    <property type="entry name" value="EBP"/>
    <property type="match status" value="1"/>
</dbReference>
<keyword evidence="8" id="KW-1185">Reference proteome</keyword>
<evidence type="ECO:0000256" key="3">
    <source>
        <dbReference type="ARBA" id="ARBA00022989"/>
    </source>
</evidence>
<dbReference type="InterPro" id="IPR033118">
    <property type="entry name" value="EXPERA"/>
</dbReference>
<evidence type="ECO:0000256" key="4">
    <source>
        <dbReference type="ARBA" id="ARBA00023136"/>
    </source>
</evidence>
<reference evidence="8" key="1">
    <citation type="journal article" date="2019" name="Int. J. Syst. Evol. Microbiol.">
        <title>The Global Catalogue of Microorganisms (GCM) 10K type strain sequencing project: providing services to taxonomists for standard genome sequencing and annotation.</title>
        <authorList>
            <consortium name="The Broad Institute Genomics Platform"/>
            <consortium name="The Broad Institute Genome Sequencing Center for Infectious Disease"/>
            <person name="Wu L."/>
            <person name="Ma J."/>
        </authorList>
    </citation>
    <scope>NUCLEOTIDE SEQUENCE [LARGE SCALE GENOMIC DNA]</scope>
    <source>
        <strain evidence="8">JCM 18304</strain>
    </source>
</reference>
<keyword evidence="4 5" id="KW-0472">Membrane</keyword>
<dbReference type="EMBL" id="BAABJQ010000014">
    <property type="protein sequence ID" value="GAA5190645.1"/>
    <property type="molecule type" value="Genomic_DNA"/>
</dbReference>
<feature type="transmembrane region" description="Helical" evidence="5">
    <location>
        <begin position="108"/>
        <end position="129"/>
    </location>
</feature>
<feature type="transmembrane region" description="Helical" evidence="5">
    <location>
        <begin position="73"/>
        <end position="96"/>
    </location>
</feature>
<gene>
    <name evidence="7" type="ORF">GCM10023322_46300</name>
</gene>
<keyword evidence="3 5" id="KW-1133">Transmembrane helix</keyword>
<evidence type="ECO:0000256" key="2">
    <source>
        <dbReference type="ARBA" id="ARBA00022692"/>
    </source>
</evidence>
<evidence type="ECO:0000256" key="5">
    <source>
        <dbReference type="SAM" id="Phobius"/>
    </source>
</evidence>
<comment type="subcellular location">
    <subcellularLocation>
        <location evidence="1">Membrane</location>
        <topology evidence="1">Multi-pass membrane protein</topology>
    </subcellularLocation>
</comment>
<sequence length="169" mass="19155">MTDPSPANLALRDRRVDIFFAVVFAAFTVTSVISDLLPTVGVNFSHPSSNFFVNSNYWYAHDADPLFMHPPTWMRIVTGLSAFGYMPFYVVLVFSLLTGKNWIQLPSVIYATMIVSLTGIVVFGVEFFGEPAWRTHNPAKFLAFNLAYVLVPLLLLIRMRRPAPFARRF</sequence>
<dbReference type="PROSITE" id="PS51751">
    <property type="entry name" value="EXPERA"/>
    <property type="match status" value="1"/>
</dbReference>
<feature type="domain" description="EXPERA" evidence="6">
    <location>
        <begin position="16"/>
        <end position="156"/>
    </location>
</feature>
<comment type="caution">
    <text evidence="7">The sequence shown here is derived from an EMBL/GenBank/DDBJ whole genome shotgun (WGS) entry which is preliminary data.</text>
</comment>
<organism evidence="7 8">
    <name type="scientific">Rugosimonospora acidiphila</name>
    <dbReference type="NCBI Taxonomy" id="556531"/>
    <lineage>
        <taxon>Bacteria</taxon>
        <taxon>Bacillati</taxon>
        <taxon>Actinomycetota</taxon>
        <taxon>Actinomycetes</taxon>
        <taxon>Micromonosporales</taxon>
        <taxon>Micromonosporaceae</taxon>
        <taxon>Rugosimonospora</taxon>
    </lineage>
</organism>
<accession>A0ABP9S492</accession>
<protein>
    <recommendedName>
        <fullName evidence="6">EXPERA domain-containing protein</fullName>
    </recommendedName>
</protein>
<evidence type="ECO:0000313" key="7">
    <source>
        <dbReference type="EMBL" id="GAA5190645.1"/>
    </source>
</evidence>
<evidence type="ECO:0000313" key="8">
    <source>
        <dbReference type="Proteomes" id="UP001501570"/>
    </source>
</evidence>
<name>A0ABP9S492_9ACTN</name>